<dbReference type="InterPro" id="IPR023042">
    <property type="entry name" value="Peptidase_M17_leu_NH2_pept"/>
</dbReference>
<feature type="binding site" evidence="8">
    <location>
        <position position="372"/>
    </location>
    <ligand>
        <name>Mn(2+)</name>
        <dbReference type="ChEBI" id="CHEBI:29035"/>
        <label>2</label>
    </ligand>
</feature>
<keyword evidence="6 8" id="KW-0378">Hydrolase</keyword>
<evidence type="ECO:0000256" key="1">
    <source>
        <dbReference type="ARBA" id="ARBA00000135"/>
    </source>
</evidence>
<dbReference type="Pfam" id="PF02789">
    <property type="entry name" value="Peptidase_M17_N"/>
    <property type="match status" value="1"/>
</dbReference>
<comment type="catalytic activity">
    <reaction evidence="2 8">
        <text>Release of an N-terminal amino acid, preferentially leucine, but not glutamic or aspartic acids.</text>
        <dbReference type="EC" id="3.4.11.10"/>
    </reaction>
</comment>
<name>T2GAT1_MEGG1</name>
<feature type="binding site" evidence="8">
    <location>
        <position position="370"/>
    </location>
    <ligand>
        <name>Mn(2+)</name>
        <dbReference type="ChEBI" id="CHEBI:29035"/>
        <label>1</label>
    </ligand>
</feature>
<feature type="active site" evidence="8">
    <location>
        <position position="374"/>
    </location>
</feature>
<dbReference type="Gene3D" id="3.40.220.10">
    <property type="entry name" value="Leucine Aminopeptidase, subunit E, domain 1"/>
    <property type="match status" value="1"/>
</dbReference>
<dbReference type="PATRIC" id="fig|1121448.10.peg.1152"/>
<comment type="similarity">
    <text evidence="3 8">Belongs to the peptidase M17 family.</text>
</comment>
<dbReference type="AlphaFoldDB" id="T2GAT1"/>
<feature type="active site" evidence="8">
    <location>
        <position position="300"/>
    </location>
</feature>
<evidence type="ECO:0000256" key="5">
    <source>
        <dbReference type="ARBA" id="ARBA00022670"/>
    </source>
</evidence>
<dbReference type="Gene3D" id="3.40.630.10">
    <property type="entry name" value="Zn peptidases"/>
    <property type="match status" value="1"/>
</dbReference>
<evidence type="ECO:0000256" key="8">
    <source>
        <dbReference type="HAMAP-Rule" id="MF_00181"/>
    </source>
</evidence>
<reference evidence="11" key="2">
    <citation type="submission" date="2013-07" db="EMBL/GenBank/DDBJ databases">
        <authorList>
            <person name="Morais-Silva F.O."/>
            <person name="Rezende A.M."/>
            <person name="Pimentel C."/>
            <person name="Resende D.M."/>
            <person name="Santos C.I."/>
            <person name="Clemente C."/>
            <person name="de Oliveira L.M."/>
            <person name="da Silva S.M."/>
            <person name="Costa D.A."/>
            <person name="Varela-Raposo A."/>
            <person name="Horacio E.C.A."/>
            <person name="Matos M."/>
            <person name="Flores O."/>
            <person name="Ruiz J.C."/>
            <person name="Rodrigues-Pousada C."/>
        </authorList>
    </citation>
    <scope>NUCLEOTIDE SEQUENCE [LARGE SCALE GENOMIC DNA]</scope>
    <source>
        <strain evidence="11">ATCC 19364 / DSM 1382 / NCIMB 9332 / VKM B-1759</strain>
    </source>
</reference>
<keyword evidence="8" id="KW-0963">Cytoplasm</keyword>
<protein>
    <recommendedName>
        <fullName evidence="8">Probable cytosol aminopeptidase</fullName>
        <ecNumber evidence="8">3.4.11.1</ecNumber>
    </recommendedName>
    <alternativeName>
        <fullName evidence="8">Leucine aminopeptidase</fullName>
        <shortName evidence="8">LAP</shortName>
        <ecNumber evidence="8">3.4.11.10</ecNumber>
    </alternativeName>
    <alternativeName>
        <fullName evidence="8">Leucyl aminopeptidase</fullName>
    </alternativeName>
</protein>
<evidence type="ECO:0000256" key="7">
    <source>
        <dbReference type="ARBA" id="ARBA00023211"/>
    </source>
</evidence>
<dbReference type="InterPro" id="IPR000819">
    <property type="entry name" value="Peptidase_M17_C"/>
</dbReference>
<comment type="catalytic activity">
    <reaction evidence="1 8">
        <text>Release of an N-terminal amino acid, Xaa-|-Yaa-, in which Xaa is preferably Leu, but may be other amino acids including Pro although not Arg or Lys, and Yaa may be Pro. Amino acid amides and methyl esters are also readily hydrolyzed, but rates on arylamides are exceedingly low.</text>
        <dbReference type="EC" id="3.4.11.1"/>
    </reaction>
</comment>
<feature type="binding site" evidence="8">
    <location>
        <position position="372"/>
    </location>
    <ligand>
        <name>Mn(2+)</name>
        <dbReference type="ChEBI" id="CHEBI:29035"/>
        <label>1</label>
    </ligand>
</feature>
<dbReference type="InterPro" id="IPR043472">
    <property type="entry name" value="Macro_dom-like"/>
</dbReference>
<evidence type="ECO:0000259" key="9">
    <source>
        <dbReference type="PROSITE" id="PS00631"/>
    </source>
</evidence>
<evidence type="ECO:0000256" key="2">
    <source>
        <dbReference type="ARBA" id="ARBA00000967"/>
    </source>
</evidence>
<keyword evidence="4 8" id="KW-0031">Aminopeptidase</keyword>
<gene>
    <name evidence="8" type="primary">pepA</name>
    <name evidence="10" type="ORF">DGI_1154</name>
</gene>
<evidence type="ECO:0000313" key="10">
    <source>
        <dbReference type="EMBL" id="AGW13017.1"/>
    </source>
</evidence>
<dbReference type="GO" id="GO:0030145">
    <property type="term" value="F:manganese ion binding"/>
    <property type="evidence" value="ECO:0007669"/>
    <property type="project" value="UniProtKB-UniRule"/>
</dbReference>
<keyword evidence="11" id="KW-1185">Reference proteome</keyword>
<dbReference type="CDD" id="cd00433">
    <property type="entry name" value="Peptidase_M17"/>
    <property type="match status" value="1"/>
</dbReference>
<dbReference type="Pfam" id="PF00883">
    <property type="entry name" value="Peptidase_M17"/>
    <property type="match status" value="1"/>
</dbReference>
<feature type="binding site" evidence="8">
    <location>
        <position position="293"/>
    </location>
    <ligand>
        <name>Mn(2+)</name>
        <dbReference type="ChEBI" id="CHEBI:29035"/>
        <label>2</label>
    </ligand>
</feature>
<dbReference type="PROSITE" id="PS00631">
    <property type="entry name" value="CYTOSOL_AP"/>
    <property type="match status" value="1"/>
</dbReference>
<dbReference type="EMBL" id="CP006585">
    <property type="protein sequence ID" value="AGW13017.1"/>
    <property type="molecule type" value="Genomic_DNA"/>
</dbReference>
<feature type="binding site" evidence="8">
    <location>
        <position position="293"/>
    </location>
    <ligand>
        <name>Mn(2+)</name>
        <dbReference type="ChEBI" id="CHEBI:29035"/>
        <label>1</label>
    </ligand>
</feature>
<feature type="domain" description="Cytosol aminopeptidase" evidence="9">
    <location>
        <begin position="368"/>
        <end position="375"/>
    </location>
</feature>
<keyword evidence="8" id="KW-0479">Metal-binding</keyword>
<dbReference type="PRINTS" id="PR00481">
    <property type="entry name" value="LAMNOPPTDASE"/>
</dbReference>
<sequence length="526" mass="55179">MDISFTPLQARHPGDVHVAFVAQSEEDRRSPDRLLGKETLCALLPWLSGHAAWDDCSGEALSTTVLYGPAEGERPVDRVVLVGLGDTAACKDTWSCLALARKAMGAALTRCRELRAGTVRLHLPALEPLAALADVDLPVLVEELVAGALGGLYAYTALKSKPKDQGPMPDLRLAADDPLPGPGSPLHKALSRGLAGGAGLWLARDLVNTPANLATPAYLEDTARTLAAEYGFGLDVYTAGEVLELGMGAFAAVFQANPDHARLLVLDTHGGRKPAGQSHAAPLVLVGKGVTFDTGGISLKPALNMEQMKGDMAGAAAILGCLKALGELKASQRVVAIIPATDNMPGPLAVRPGDVVKTLAGKTVEIINTDAEGRLLLCDALAYAGRFQPEAIIDVATLTGAAVVALGDHVAAIYGNRPLLAAAIQRLAMPVGDLLWPMPLWDFYFEELKSDVADMKNVGTRMGGSVNAALFLKQFVPDGVPWVHLDIAGPAFKTKAAPDCPAGGTGFATRTLLHLVLEWKRLRIAG</sequence>
<dbReference type="HAMAP" id="MF_00181">
    <property type="entry name" value="Cytosol_peptidase_M17"/>
    <property type="match status" value="1"/>
</dbReference>
<reference evidence="10 11" key="1">
    <citation type="journal article" date="2013" name="J. Bacteriol.">
        <title>Roles of HynAB and Ech, the only two hydrogenases found in the model sulfate reducer Desulfovibrio gigas.</title>
        <authorList>
            <person name="Morais-Silva F.O."/>
            <person name="Santos C.I."/>
            <person name="Rodrigues R."/>
            <person name="Pereira I.A."/>
            <person name="Rodrigues-Pousada C."/>
        </authorList>
    </citation>
    <scope>NUCLEOTIDE SEQUENCE [LARGE SCALE GENOMIC DNA]</scope>
    <source>
        <strain evidence="11">ATCC 19364 / DSM 1382 / NCIMB 9332 / VKM B-1759</strain>
    </source>
</reference>
<dbReference type="Proteomes" id="UP000016587">
    <property type="component" value="Chromosome"/>
</dbReference>
<dbReference type="InterPro" id="IPR008283">
    <property type="entry name" value="Peptidase_M17_N"/>
</dbReference>
<dbReference type="SUPFAM" id="SSF52949">
    <property type="entry name" value="Macro domain-like"/>
    <property type="match status" value="1"/>
</dbReference>
<dbReference type="STRING" id="1121448.DGI_1154"/>
<dbReference type="HOGENOM" id="CLU_013734_2_2_7"/>
<dbReference type="GO" id="GO:0005737">
    <property type="term" value="C:cytoplasm"/>
    <property type="evidence" value="ECO:0007669"/>
    <property type="project" value="UniProtKB-SubCell"/>
</dbReference>
<comment type="function">
    <text evidence="8">Presumably involved in the processing and regular turnover of intracellular proteins. Catalyzes the removal of unsubstituted N-terminal amino acids from various peptides.</text>
</comment>
<dbReference type="OrthoDB" id="9809354at2"/>
<evidence type="ECO:0000256" key="4">
    <source>
        <dbReference type="ARBA" id="ARBA00022438"/>
    </source>
</evidence>
<comment type="cofactor">
    <cofactor evidence="8">
        <name>Mn(2+)</name>
        <dbReference type="ChEBI" id="CHEBI:29035"/>
    </cofactor>
    <text evidence="8">Binds 2 manganese ions per subunit.</text>
</comment>
<dbReference type="EC" id="3.4.11.10" evidence="8"/>
<feature type="binding site" evidence="8">
    <location>
        <position position="311"/>
    </location>
    <ligand>
        <name>Mn(2+)</name>
        <dbReference type="ChEBI" id="CHEBI:29035"/>
        <label>2</label>
    </ligand>
</feature>
<proteinExistence type="inferred from homology"/>
<dbReference type="SUPFAM" id="SSF53187">
    <property type="entry name" value="Zn-dependent exopeptidases"/>
    <property type="match status" value="1"/>
</dbReference>
<dbReference type="GO" id="GO:0006508">
    <property type="term" value="P:proteolysis"/>
    <property type="evidence" value="ECO:0007669"/>
    <property type="project" value="UniProtKB-KW"/>
</dbReference>
<feature type="binding site" evidence="8">
    <location>
        <position position="288"/>
    </location>
    <ligand>
        <name>Mn(2+)</name>
        <dbReference type="ChEBI" id="CHEBI:29035"/>
        <label>2</label>
    </ligand>
</feature>
<evidence type="ECO:0000313" key="11">
    <source>
        <dbReference type="Proteomes" id="UP000016587"/>
    </source>
</evidence>
<dbReference type="EC" id="3.4.11.1" evidence="8"/>
<accession>T2GAT1</accession>
<comment type="subcellular location">
    <subcellularLocation>
        <location evidence="8">Cytoplasm</location>
    </subcellularLocation>
</comment>
<organism evidence="10 11">
    <name type="scientific">Megalodesulfovibrio gigas (strain ATCC 19364 / DSM 1382 / NCIMB 9332 / VKM B-1759)</name>
    <name type="common">Desulfovibrio gigas</name>
    <dbReference type="NCBI Taxonomy" id="1121448"/>
    <lineage>
        <taxon>Bacteria</taxon>
        <taxon>Pseudomonadati</taxon>
        <taxon>Thermodesulfobacteriota</taxon>
        <taxon>Desulfovibrionia</taxon>
        <taxon>Desulfovibrionales</taxon>
        <taxon>Desulfovibrionaceae</taxon>
        <taxon>Megalodesulfovibrio</taxon>
    </lineage>
</organism>
<dbReference type="eggNOG" id="COG0260">
    <property type="taxonomic scope" value="Bacteria"/>
</dbReference>
<dbReference type="PANTHER" id="PTHR11963:SF23">
    <property type="entry name" value="CYTOSOL AMINOPEPTIDASE"/>
    <property type="match status" value="1"/>
</dbReference>
<evidence type="ECO:0000256" key="3">
    <source>
        <dbReference type="ARBA" id="ARBA00009528"/>
    </source>
</evidence>
<dbReference type="GO" id="GO:0070006">
    <property type="term" value="F:metalloaminopeptidase activity"/>
    <property type="evidence" value="ECO:0007669"/>
    <property type="project" value="InterPro"/>
</dbReference>
<dbReference type="KEGG" id="dgg:DGI_1154"/>
<dbReference type="PANTHER" id="PTHR11963">
    <property type="entry name" value="LEUCINE AMINOPEPTIDASE-RELATED"/>
    <property type="match status" value="1"/>
</dbReference>
<keyword evidence="7 8" id="KW-0464">Manganese</keyword>
<evidence type="ECO:0000256" key="6">
    <source>
        <dbReference type="ARBA" id="ARBA00022801"/>
    </source>
</evidence>
<keyword evidence="5 8" id="KW-0645">Protease</keyword>
<dbReference type="InterPro" id="IPR011356">
    <property type="entry name" value="Leucine_aapep/pepB"/>
</dbReference>
<dbReference type="RefSeq" id="WP_021759786.1">
    <property type="nucleotide sequence ID" value="NC_022444.1"/>
</dbReference>